<proteinExistence type="predicted"/>
<dbReference type="AlphaFoldDB" id="A0A4Q9Q2U5"/>
<reference evidence="1 2" key="1">
    <citation type="submission" date="2019-01" db="EMBL/GenBank/DDBJ databases">
        <title>Draft genome sequences of three monokaryotic isolates of the white-rot basidiomycete fungus Dichomitus squalens.</title>
        <authorList>
            <consortium name="DOE Joint Genome Institute"/>
            <person name="Lopez S.C."/>
            <person name="Andreopoulos B."/>
            <person name="Pangilinan J."/>
            <person name="Lipzen A."/>
            <person name="Riley R."/>
            <person name="Ahrendt S."/>
            <person name="Ng V."/>
            <person name="Barry K."/>
            <person name="Daum C."/>
            <person name="Grigoriev I.V."/>
            <person name="Hilden K.S."/>
            <person name="Makela M.R."/>
            <person name="de Vries R.P."/>
        </authorList>
    </citation>
    <scope>NUCLEOTIDE SEQUENCE [LARGE SCALE GENOMIC DNA]</scope>
    <source>
        <strain evidence="1 2">CBS 464.89</strain>
    </source>
</reference>
<protein>
    <submittedName>
        <fullName evidence="1">Uncharacterized protein</fullName>
    </submittedName>
</protein>
<sequence>MYMYCSIHIYHIYASLCADRRLSHHIHSCLAFDLIPSSFVHDAIGVRDALYIVGESRPPIDAPFLPSSHHPFLSSVLSATVSLANR</sequence>
<keyword evidence="2" id="KW-1185">Reference proteome</keyword>
<accession>A0A4Q9Q2U5</accession>
<evidence type="ECO:0000313" key="1">
    <source>
        <dbReference type="EMBL" id="TBU61552.1"/>
    </source>
</evidence>
<evidence type="ECO:0000313" key="2">
    <source>
        <dbReference type="Proteomes" id="UP000292082"/>
    </source>
</evidence>
<name>A0A4Q9Q2U5_9APHY</name>
<organism evidence="1 2">
    <name type="scientific">Dichomitus squalens</name>
    <dbReference type="NCBI Taxonomy" id="114155"/>
    <lineage>
        <taxon>Eukaryota</taxon>
        <taxon>Fungi</taxon>
        <taxon>Dikarya</taxon>
        <taxon>Basidiomycota</taxon>
        <taxon>Agaricomycotina</taxon>
        <taxon>Agaricomycetes</taxon>
        <taxon>Polyporales</taxon>
        <taxon>Polyporaceae</taxon>
        <taxon>Dichomitus</taxon>
    </lineage>
</organism>
<dbReference type="Proteomes" id="UP000292082">
    <property type="component" value="Unassembled WGS sequence"/>
</dbReference>
<gene>
    <name evidence="1" type="ORF">BD310DRAFT_920964</name>
</gene>
<dbReference type="EMBL" id="ML145098">
    <property type="protein sequence ID" value="TBU61552.1"/>
    <property type="molecule type" value="Genomic_DNA"/>
</dbReference>